<evidence type="ECO:0000256" key="5">
    <source>
        <dbReference type="ARBA" id="ARBA00022448"/>
    </source>
</evidence>
<dbReference type="InterPro" id="IPR038538">
    <property type="entry name" value="MTERF_sf"/>
</dbReference>
<comment type="subunit">
    <text evidence="17">Component of the ubiquinol-cytochrome c oxidoreductase (cytochrome b-c1 complex, complex III, CIII), a multisubunit enzyme composed of 3 respiratory subunits cytochrome b, cytochrome c1 and Rieske protein, 2 core protein subunits, and additional low-molecular weight protein subunits. The complex exists as an obligatory dimer and forms supercomplexes (SCs) in the inner mitochondrial membrane with cytochrome c oxidase (complex IV, CIV).</text>
</comment>
<evidence type="ECO:0000256" key="6">
    <source>
        <dbReference type="ARBA" id="ARBA00022660"/>
    </source>
</evidence>
<protein>
    <recommendedName>
        <fullName evidence="4">Cytochrome b-c1 complex subunit 7</fullName>
    </recommendedName>
    <alternativeName>
        <fullName evidence="15">Complex III subunit 7</fullName>
    </alternativeName>
    <alternativeName>
        <fullName evidence="14">Complex III subunit VII</fullName>
    </alternativeName>
    <alternativeName>
        <fullName evidence="19">Transcription termination factor 3, mitochondrial</fullName>
    </alternativeName>
    <alternativeName>
        <fullName evidence="16">Ubiquinol-cytochrome c reductase complex 14 kDa protein</fullName>
    </alternativeName>
    <alternativeName>
        <fullName evidence="20">mTERF domain-containing protein 1, mitochondrial</fullName>
    </alternativeName>
</protein>
<reference evidence="21 22" key="1">
    <citation type="submission" date="2024-06" db="EMBL/GenBank/DDBJ databases">
        <authorList>
            <person name="Pan Q."/>
            <person name="Wen M."/>
            <person name="Jouanno E."/>
            <person name="Zahm M."/>
            <person name="Klopp C."/>
            <person name="Cabau C."/>
            <person name="Louis A."/>
            <person name="Berthelot C."/>
            <person name="Parey E."/>
            <person name="Roest Crollius H."/>
            <person name="Montfort J."/>
            <person name="Robinson-Rechavi M."/>
            <person name="Bouchez O."/>
            <person name="Lampietro C."/>
            <person name="Lopez Roques C."/>
            <person name="Donnadieu C."/>
            <person name="Postlethwait J."/>
            <person name="Bobe J."/>
            <person name="Verreycken H."/>
            <person name="Guiguen Y."/>
        </authorList>
    </citation>
    <scope>NUCLEOTIDE SEQUENCE [LARGE SCALE GENOMIC DNA]</scope>
    <source>
        <strain evidence="21">Up_M1</strain>
        <tissue evidence="21">Testis</tissue>
    </source>
</reference>
<dbReference type="PANTHER" id="PTHR12022">
    <property type="entry name" value="UBIQUINOL-CYTOCHROME C REDUCTASE COMPLEX 14 KD PROTEIN"/>
    <property type="match status" value="1"/>
</dbReference>
<keyword evidence="7" id="KW-0999">Mitochondrion inner membrane</keyword>
<dbReference type="GO" id="GO:0006355">
    <property type="term" value="P:regulation of DNA-templated transcription"/>
    <property type="evidence" value="ECO:0007669"/>
    <property type="project" value="UniProtKB-ARBA"/>
</dbReference>
<keyword evidence="13" id="KW-0804">Transcription</keyword>
<dbReference type="PANTHER" id="PTHR12022:SF0">
    <property type="entry name" value="CYTOCHROME B-C1 COMPLEX SUBUNIT 7"/>
    <property type="match status" value="1"/>
</dbReference>
<evidence type="ECO:0000256" key="17">
    <source>
        <dbReference type="ARBA" id="ARBA00038521"/>
    </source>
</evidence>
<dbReference type="FunFam" id="1.25.70.10:FF:000002">
    <property type="entry name" value="transcription termination factor 3, mitochondrial"/>
    <property type="match status" value="1"/>
</dbReference>
<evidence type="ECO:0000256" key="3">
    <source>
        <dbReference type="ARBA" id="ARBA00008554"/>
    </source>
</evidence>
<keyword evidence="5" id="KW-0813">Transport</keyword>
<proteinExistence type="inferred from homology"/>
<evidence type="ECO:0000256" key="8">
    <source>
        <dbReference type="ARBA" id="ARBA00022946"/>
    </source>
</evidence>
<evidence type="ECO:0000256" key="14">
    <source>
        <dbReference type="ARBA" id="ARBA00031021"/>
    </source>
</evidence>
<gene>
    <name evidence="21" type="ORF">UPYG_G00332650</name>
</gene>
<dbReference type="Gene3D" id="1.25.70.10">
    <property type="entry name" value="Transcription termination factor 3, mitochondrial"/>
    <property type="match status" value="1"/>
</dbReference>
<comment type="similarity">
    <text evidence="3">Belongs to the UQCRB/QCR7 family.</text>
</comment>
<keyword evidence="10" id="KW-0805">Transcription regulation</keyword>
<keyword evidence="8" id="KW-0809">Transit peptide</keyword>
<evidence type="ECO:0000256" key="9">
    <source>
        <dbReference type="ARBA" id="ARBA00022982"/>
    </source>
</evidence>
<dbReference type="FunFam" id="1.10.1090.10:FF:000001">
    <property type="entry name" value="Cytochrome b-c1 complex subunit 7"/>
    <property type="match status" value="1"/>
</dbReference>
<evidence type="ECO:0000256" key="4">
    <source>
        <dbReference type="ARBA" id="ARBA00016323"/>
    </source>
</evidence>
<dbReference type="InterPro" id="IPR036544">
    <property type="entry name" value="QCR7_sf"/>
</dbReference>
<sequence length="506" mass="58241">MASACNQLCQRCTSIFRSRTVGIIRFQYSTNAEHCPPKLLRAPVLPFMLQRSQTPSKMWTQVVRSFSESHTKVHSSEKTTRDTDALPRTHVVPYQNPRPLQLSHGGICVNELQTALDFGEAPVHSALEEISDEVAVGMVIQSALPPVSISLKDYVNESETLRKLVQLGVQLWKLEQRPNVGSMLLKLDFQADVAPRLVFLKQLGVEDSRLGHLISHNPFILTESLENLQARVAYLKSKKFSAESVASMVSRAPYLLNFSVKRIDNRLGFFQQQLGLSAHKTRDVVTRLPRLLCGSLEPVKENLKVCKLEMGFRENELQHIVTVIPKVLTANKRKLIQLFDYVHNTMSIPHDLIVKFPQVLNTKYLRIKERHSFLQFLGKAQYDPAQPNYISLEKNNMASRAPAATSRLLVGFRKWYYNAAGFNKIGLMRDDTIIEDSDVKEAIRRLPENVYNDRMFRLKRALDLSMKHTILPKEQWTKYEEDVRYLEPYLKEVIRERKEVEEWSKK</sequence>
<evidence type="ECO:0000256" key="1">
    <source>
        <dbReference type="ARBA" id="ARBA00004443"/>
    </source>
</evidence>
<evidence type="ECO:0000256" key="15">
    <source>
        <dbReference type="ARBA" id="ARBA00031684"/>
    </source>
</evidence>
<keyword evidence="9" id="KW-0249">Electron transport</keyword>
<dbReference type="EMBL" id="JAGEUA010000011">
    <property type="protein sequence ID" value="KAL0961866.1"/>
    <property type="molecule type" value="Genomic_DNA"/>
</dbReference>
<name>A0ABD0WBR8_UMBPY</name>
<evidence type="ECO:0000256" key="13">
    <source>
        <dbReference type="ARBA" id="ARBA00023163"/>
    </source>
</evidence>
<accession>A0ABD0WBR8</accession>
<organism evidence="21 22">
    <name type="scientific">Umbra pygmaea</name>
    <name type="common">Eastern mudminnow</name>
    <dbReference type="NCBI Taxonomy" id="75934"/>
    <lineage>
        <taxon>Eukaryota</taxon>
        <taxon>Metazoa</taxon>
        <taxon>Chordata</taxon>
        <taxon>Craniata</taxon>
        <taxon>Vertebrata</taxon>
        <taxon>Euteleostomi</taxon>
        <taxon>Actinopterygii</taxon>
        <taxon>Neopterygii</taxon>
        <taxon>Teleostei</taxon>
        <taxon>Protacanthopterygii</taxon>
        <taxon>Esociformes</taxon>
        <taxon>Umbridae</taxon>
        <taxon>Umbra</taxon>
    </lineage>
</organism>
<comment type="similarity">
    <text evidence="2">Belongs to the mTERF family.</text>
</comment>
<keyword evidence="6" id="KW-0679">Respiratory chain</keyword>
<dbReference type="InterPro" id="IPR003197">
    <property type="entry name" value="QCR7"/>
</dbReference>
<dbReference type="AlphaFoldDB" id="A0ABD0WBR8"/>
<evidence type="ECO:0000256" key="18">
    <source>
        <dbReference type="ARBA" id="ARBA00046393"/>
    </source>
</evidence>
<keyword evidence="12" id="KW-0472">Membrane</keyword>
<dbReference type="GO" id="GO:0005743">
    <property type="term" value="C:mitochondrial inner membrane"/>
    <property type="evidence" value="ECO:0007669"/>
    <property type="project" value="UniProtKB-SubCell"/>
</dbReference>
<keyword evidence="22" id="KW-1185">Reference proteome</keyword>
<evidence type="ECO:0000256" key="20">
    <source>
        <dbReference type="ARBA" id="ARBA00081775"/>
    </source>
</evidence>
<dbReference type="SUPFAM" id="SSF81524">
    <property type="entry name" value="14 kDa protein of cytochrome bc1 complex (Ubiquinol-cytochrome c reductase)"/>
    <property type="match status" value="1"/>
</dbReference>
<evidence type="ECO:0000256" key="7">
    <source>
        <dbReference type="ARBA" id="ARBA00022792"/>
    </source>
</evidence>
<comment type="subcellular location">
    <subcellularLocation>
        <location evidence="1">Mitochondrion inner membrane</location>
        <topology evidence="1">Peripheral membrane protein</topology>
        <orientation evidence="1">Matrix side</orientation>
    </subcellularLocation>
</comment>
<dbReference type="Pfam" id="PF02536">
    <property type="entry name" value="mTERF"/>
    <property type="match status" value="1"/>
</dbReference>
<evidence type="ECO:0000256" key="19">
    <source>
        <dbReference type="ARBA" id="ARBA00071275"/>
    </source>
</evidence>
<dbReference type="Pfam" id="PF02271">
    <property type="entry name" value="UCR_14kD"/>
    <property type="match status" value="1"/>
</dbReference>
<dbReference type="SMART" id="SM00733">
    <property type="entry name" value="Mterf"/>
    <property type="match status" value="5"/>
</dbReference>
<dbReference type="InterPro" id="IPR003690">
    <property type="entry name" value="MTERF"/>
</dbReference>
<evidence type="ECO:0000313" key="21">
    <source>
        <dbReference type="EMBL" id="KAL0961866.1"/>
    </source>
</evidence>
<evidence type="ECO:0000256" key="10">
    <source>
        <dbReference type="ARBA" id="ARBA00023015"/>
    </source>
</evidence>
<comment type="subunit">
    <text evidence="18">Component of the ubiquinol-cytochrome c oxidoreductase (cytochrome b-c1 complex, complex III, CIII), a multisubunit enzyme composed of 11 subunits. The complex is composed of 3 respiratory subunits cytochrome b, cytochrome c1 and Rieske protein UQCRFS1, 2 core protein subunits UQCRC1/QCR1 and UQCRC2/QCR2, and 6 low-molecular weight protein subunits UQCRH/QCR6, UQCRB/QCR7, UQCRQ/QCR8, UQCR10/QCR9, UQCR11/QCR10 and subunit 9, the cleavage product of Rieske protein UQCRFS1. The complex exists as an obligatory dimer and forms supercomplexes (SCs) in the inner mitochondrial membrane with NADH-ubiquinone oxidoreductase (complex I, CI) and cytochrome c oxidase (complex IV, CIV), resulting in different assemblies (supercomplex SCI(1)III(2)IV(1) and megacomplex MCI(2)III(2)IV(2)).</text>
</comment>
<dbReference type="Proteomes" id="UP001557470">
    <property type="component" value="Unassembled WGS sequence"/>
</dbReference>
<evidence type="ECO:0000256" key="12">
    <source>
        <dbReference type="ARBA" id="ARBA00023136"/>
    </source>
</evidence>
<keyword evidence="11" id="KW-0496">Mitochondrion</keyword>
<evidence type="ECO:0000313" key="22">
    <source>
        <dbReference type="Proteomes" id="UP001557470"/>
    </source>
</evidence>
<comment type="caution">
    <text evidence="21">The sequence shown here is derived from an EMBL/GenBank/DDBJ whole genome shotgun (WGS) entry which is preliminary data.</text>
</comment>
<evidence type="ECO:0000256" key="16">
    <source>
        <dbReference type="ARBA" id="ARBA00032927"/>
    </source>
</evidence>
<dbReference type="Gene3D" id="1.10.1090.10">
    <property type="entry name" value="Cytochrome b-c1 complex subunit 7"/>
    <property type="match status" value="1"/>
</dbReference>
<evidence type="ECO:0000256" key="11">
    <source>
        <dbReference type="ARBA" id="ARBA00023128"/>
    </source>
</evidence>
<evidence type="ECO:0000256" key="2">
    <source>
        <dbReference type="ARBA" id="ARBA00007692"/>
    </source>
</evidence>